<dbReference type="EMBL" id="JAKELL010000291">
    <property type="protein sequence ID" value="KAH8977635.1"/>
    <property type="molecule type" value="Genomic_DNA"/>
</dbReference>
<gene>
    <name evidence="2" type="ORF">EDB92DRAFT_734246</name>
</gene>
<dbReference type="InterPro" id="IPR011990">
    <property type="entry name" value="TPR-like_helical_dom_sf"/>
</dbReference>
<dbReference type="PANTHER" id="PTHR47938">
    <property type="entry name" value="RESPIRATORY COMPLEX I CHAPERONE (CIA84), PUTATIVE (AFU_ORTHOLOGUE AFUA_2G06020)-RELATED"/>
    <property type="match status" value="1"/>
</dbReference>
<evidence type="ECO:0000313" key="3">
    <source>
        <dbReference type="Proteomes" id="UP001201163"/>
    </source>
</evidence>
<proteinExistence type="predicted"/>
<feature type="region of interest" description="Disordered" evidence="1">
    <location>
        <begin position="446"/>
        <end position="465"/>
    </location>
</feature>
<protein>
    <submittedName>
        <fullName evidence="2">Uncharacterized protein</fullName>
    </submittedName>
</protein>
<organism evidence="2 3">
    <name type="scientific">Lactarius akahatsu</name>
    <dbReference type="NCBI Taxonomy" id="416441"/>
    <lineage>
        <taxon>Eukaryota</taxon>
        <taxon>Fungi</taxon>
        <taxon>Dikarya</taxon>
        <taxon>Basidiomycota</taxon>
        <taxon>Agaricomycotina</taxon>
        <taxon>Agaricomycetes</taxon>
        <taxon>Russulales</taxon>
        <taxon>Russulaceae</taxon>
        <taxon>Lactarius</taxon>
    </lineage>
</organism>
<dbReference type="GO" id="GO:0003729">
    <property type="term" value="F:mRNA binding"/>
    <property type="evidence" value="ECO:0007669"/>
    <property type="project" value="TreeGrafter"/>
</dbReference>
<reference evidence="2" key="1">
    <citation type="submission" date="2022-01" db="EMBL/GenBank/DDBJ databases">
        <title>Comparative genomics reveals a dynamic genome evolution in the ectomycorrhizal milk-cap (Lactarius) mushrooms.</title>
        <authorList>
            <consortium name="DOE Joint Genome Institute"/>
            <person name="Lebreton A."/>
            <person name="Tang N."/>
            <person name="Kuo A."/>
            <person name="LaButti K."/>
            <person name="Drula E."/>
            <person name="Barry K."/>
            <person name="Clum A."/>
            <person name="Lipzen A."/>
            <person name="Mousain D."/>
            <person name="Ng V."/>
            <person name="Wang R."/>
            <person name="Wang X."/>
            <person name="Dai Y."/>
            <person name="Henrissat B."/>
            <person name="Grigoriev I.V."/>
            <person name="Guerin-Laguette A."/>
            <person name="Yu F."/>
            <person name="Martin F.M."/>
        </authorList>
    </citation>
    <scope>NUCLEOTIDE SEQUENCE</scope>
    <source>
        <strain evidence="2">QP</strain>
    </source>
</reference>
<name>A0AAD4L879_9AGAM</name>
<accession>A0AAD4L879</accession>
<comment type="caution">
    <text evidence="2">The sequence shown here is derived from an EMBL/GenBank/DDBJ whole genome shotgun (WGS) entry which is preliminary data.</text>
</comment>
<evidence type="ECO:0000256" key="1">
    <source>
        <dbReference type="SAM" id="MobiDB-lite"/>
    </source>
</evidence>
<evidence type="ECO:0000313" key="2">
    <source>
        <dbReference type="EMBL" id="KAH8977635.1"/>
    </source>
</evidence>
<dbReference type="Gene3D" id="1.25.40.10">
    <property type="entry name" value="Tetratricopeptide repeat domain"/>
    <property type="match status" value="1"/>
</dbReference>
<sequence>MILGQRVGRTRLWFRGYNNYALQQRITHLLKFVSQHDNSRDDKSWAPVTRLALDSAIATIESVDNNSPPTWLLVRLCSKVRSQTDAEKASHLIVTNLPYISPDLRPPVLILVVHLLSAYKVLPSLDRVVKLFIGLPIFHEYWHFNRLLRALMQYTDSPTDGRIVGRLAVLLLKTMTERELTLTKKTYRFLLQNRYVTMELSEELRQRMIRDKIVPDRAHLESFLRISANRGSVHDAAAYAREIQTVDRNRQVPPHVATSEPAPSNATVEYLSHLVHEHAQRTDLVAFFEWSHAQRFPFRTHTTLSYTIVLHALLRKGAYPLALEVWERYRKHGTRKLRLDPVALGVGVEVLARSRHPDRALVLVDAQRTPRTAQVPSSVVTRLMRVLAATNPSAALRLWEHMGILYGTAPDAHAFSIMLGAARCATLNGDSLAGAMQELGIPFRVPFSRRPATPPSSSPSSLDRARRTSYAQLKRALVSSEGDMWGSERAWRRAYRIFTDALLAAWPALAQVRAPAHAVRASGDGAATAPLRDLGRFLVPRSSPVENEKADAVSAADDDGPPPPLLPVHTHAAGYCPSFAPDDATFRAAVLLLGAARAAGEIPLVLAWMRALGVVPRTRTLAYALVFWAEVSVGAPLLERLRGAHRGEYVRFVRWMEEWVGVANVPDDAAIGEAMRRVDGMRRGQGQKQQLY</sequence>
<keyword evidence="3" id="KW-1185">Reference proteome</keyword>
<dbReference type="Proteomes" id="UP001201163">
    <property type="component" value="Unassembled WGS sequence"/>
</dbReference>
<dbReference type="AlphaFoldDB" id="A0AAD4L879"/>